<organism evidence="2 3">
    <name type="scientific">Saccharopolyspora mangrovi</name>
    <dbReference type="NCBI Taxonomy" id="3082379"/>
    <lineage>
        <taxon>Bacteria</taxon>
        <taxon>Bacillati</taxon>
        <taxon>Actinomycetota</taxon>
        <taxon>Actinomycetes</taxon>
        <taxon>Pseudonocardiales</taxon>
        <taxon>Pseudonocardiaceae</taxon>
        <taxon>Saccharopolyspora</taxon>
    </lineage>
</organism>
<accession>A0ABU6A7C7</accession>
<evidence type="ECO:0000313" key="2">
    <source>
        <dbReference type="EMBL" id="MEB3367423.1"/>
    </source>
</evidence>
<gene>
    <name evidence="2" type="ORF">R4I43_08385</name>
</gene>
<comment type="caution">
    <text evidence="2">The sequence shown here is derived from an EMBL/GenBank/DDBJ whole genome shotgun (WGS) entry which is preliminary data.</text>
</comment>
<evidence type="ECO:0000259" key="1">
    <source>
        <dbReference type="Pfam" id="PF14594"/>
    </source>
</evidence>
<dbReference type="InterPro" id="IPR029432">
    <property type="entry name" value="Gp28/Gp37-like_dom"/>
</dbReference>
<dbReference type="RefSeq" id="WP_324264974.1">
    <property type="nucleotide sequence ID" value="NZ_JAWLNX010000004.1"/>
</dbReference>
<evidence type="ECO:0000313" key="3">
    <source>
        <dbReference type="Proteomes" id="UP001327093"/>
    </source>
</evidence>
<dbReference type="Pfam" id="PF14594">
    <property type="entry name" value="Sipho_Gp37"/>
    <property type="match status" value="1"/>
</dbReference>
<dbReference type="Proteomes" id="UP001327093">
    <property type="component" value="Unassembled WGS sequence"/>
</dbReference>
<proteinExistence type="predicted"/>
<sequence>MTAWKIYVRDLNYKRIGEVSDFQKLEAILKFNDVGTWILDINQASREALMLTVPGHGIQIINDDTGDQLMSGPVAGRHFASKDGKETITVSGVDDNYWLKARLSHPSPAESFPPYEVQANHAVTGQCSTVLRTYVSANLGTAANSERKIANVTLPTDPLLGATVKGSVRWTNLLEDLQELATVGRNNSGDIGFRLTQVGTNLEFQVYQTSDKTTTAKFSRELGNLAGYEFDTTAPETTYVYVAGQGEGTARTIKEGQNSGERLTWGRREEFADRRDTNDDTELGQKVTEVLEEHHEKTGLVIHPIDTEQLRFGVDYGMGDKVSVAVFETLKEQLPDAVAKQIRVSANFEGAVVKDVIRQVKVTLTPEKSRVEPVVGTENAEHPDAMRLAREFRRLRMRTLNMETI</sequence>
<reference evidence="2 3" key="1">
    <citation type="submission" date="2023-10" db="EMBL/GenBank/DDBJ databases">
        <title>Saccharopolyspora sp. nov., isolated from mangrove soil.</title>
        <authorList>
            <person name="Lu Y."/>
            <person name="Liu W."/>
        </authorList>
    </citation>
    <scope>NUCLEOTIDE SEQUENCE [LARGE SCALE GENOMIC DNA]</scope>
    <source>
        <strain evidence="2 3">S2-29</strain>
    </source>
</reference>
<keyword evidence="3" id="KW-1185">Reference proteome</keyword>
<feature type="domain" description="Gp28/Gp37-like" evidence="1">
    <location>
        <begin position="6"/>
        <end position="377"/>
    </location>
</feature>
<dbReference type="EMBL" id="JAWLNX010000004">
    <property type="protein sequence ID" value="MEB3367423.1"/>
    <property type="molecule type" value="Genomic_DNA"/>
</dbReference>
<name>A0ABU6A7C7_9PSEU</name>
<protein>
    <submittedName>
        <fullName evidence="2">Siphovirus ReqiPepy6 Gp37-like family protein</fullName>
    </submittedName>
</protein>